<gene>
    <name evidence="2" type="ORF">EBB54_27830</name>
</gene>
<feature type="transmembrane region" description="Helical" evidence="1">
    <location>
        <begin position="117"/>
        <end position="139"/>
    </location>
</feature>
<accession>A0A3R8JSP6</accession>
<evidence type="ECO:0000313" key="3">
    <source>
        <dbReference type="Proteomes" id="UP000274920"/>
    </source>
</evidence>
<name>A0A3R8JSP6_9FIRM</name>
<feature type="transmembrane region" description="Helical" evidence="1">
    <location>
        <begin position="12"/>
        <end position="29"/>
    </location>
</feature>
<organism evidence="2 3">
    <name type="scientific">Schaedlerella arabinosiphila</name>
    <dbReference type="NCBI Taxonomy" id="2044587"/>
    <lineage>
        <taxon>Bacteria</taxon>
        <taxon>Bacillati</taxon>
        <taxon>Bacillota</taxon>
        <taxon>Clostridia</taxon>
        <taxon>Lachnospirales</taxon>
        <taxon>Lachnospiraceae</taxon>
        <taxon>Schaedlerella</taxon>
    </lineage>
</organism>
<evidence type="ECO:0000313" key="2">
    <source>
        <dbReference type="EMBL" id="RRK34727.1"/>
    </source>
</evidence>
<feature type="transmembrane region" description="Helical" evidence="1">
    <location>
        <begin position="35"/>
        <end position="56"/>
    </location>
</feature>
<sequence>MNNIKELRPLLTNLSAGVILAGIGLATHFDYYSKLIFATGFGLACGALVHIFRFLYWKNPKRQKEYESRKEEARINSIDERKQFLRMKSGYIIYQLMFFVLLLLAWALALFRADGWVIGMVFVLSIFHWGAGTVAFRVLEKRL</sequence>
<keyword evidence="1" id="KW-0812">Transmembrane</keyword>
<comment type="caution">
    <text evidence="2">The sequence shown here is derived from an EMBL/GenBank/DDBJ whole genome shotgun (WGS) entry which is preliminary data.</text>
</comment>
<keyword evidence="1" id="KW-0472">Membrane</keyword>
<dbReference type="EMBL" id="RHJS01000002">
    <property type="protein sequence ID" value="RRK34727.1"/>
    <property type="molecule type" value="Genomic_DNA"/>
</dbReference>
<dbReference type="AlphaFoldDB" id="A0A3R8JSP6"/>
<keyword evidence="1" id="KW-1133">Transmembrane helix</keyword>
<dbReference type="RefSeq" id="WP_125129816.1">
    <property type="nucleotide sequence ID" value="NZ_RHJS01000002.1"/>
</dbReference>
<evidence type="ECO:0000256" key="1">
    <source>
        <dbReference type="SAM" id="Phobius"/>
    </source>
</evidence>
<protein>
    <submittedName>
        <fullName evidence="2">Uncharacterized protein</fullName>
    </submittedName>
</protein>
<proteinExistence type="predicted"/>
<dbReference type="Proteomes" id="UP000274920">
    <property type="component" value="Unassembled WGS sequence"/>
</dbReference>
<feature type="transmembrane region" description="Helical" evidence="1">
    <location>
        <begin position="91"/>
        <end position="111"/>
    </location>
</feature>
<keyword evidence="3" id="KW-1185">Reference proteome</keyword>
<reference evidence="2" key="1">
    <citation type="submission" date="2018-10" db="EMBL/GenBank/DDBJ databases">
        <title>Schaedlerella arabinophila gen. nov. sp. nov., isolated from the mouse intestinal tract and comparative analysis with the genome of the closely related altered Schaedler flora strain ASF502.</title>
        <authorList>
            <person name="Miyake S."/>
            <person name="Soh M."/>
            <person name="Seedorf H."/>
        </authorList>
    </citation>
    <scope>NUCLEOTIDE SEQUENCE [LARGE SCALE GENOMIC DNA]</scope>
    <source>
        <strain evidence="2">DSM 106076</strain>
    </source>
</reference>